<dbReference type="STRING" id="2756.BFR44_04235"/>
<feature type="binding site" evidence="13">
    <location>
        <begin position="64"/>
        <end position="65"/>
    </location>
    <ligand>
        <name>NADP(+)</name>
        <dbReference type="ChEBI" id="CHEBI:58349"/>
    </ligand>
</feature>
<dbReference type="Proteomes" id="UP000243591">
    <property type="component" value="Chromosome"/>
</dbReference>
<feature type="active site" description="Proton acceptor" evidence="12">
    <location>
        <position position="156"/>
    </location>
</feature>
<dbReference type="CDD" id="cd05333">
    <property type="entry name" value="BKR_SDR_c"/>
    <property type="match status" value="1"/>
</dbReference>
<evidence type="ECO:0000313" key="16">
    <source>
        <dbReference type="EMBL" id="ATF26995.1"/>
    </source>
</evidence>
<keyword evidence="10 14" id="KW-0275">Fatty acid biosynthesis</keyword>
<dbReference type="PRINTS" id="PR00081">
    <property type="entry name" value="GDHRDH"/>
</dbReference>
<reference evidence="19" key="3">
    <citation type="submission" date="2018-04" db="EMBL/GenBank/DDBJ databases">
        <authorList>
            <person name="Illikoud N."/>
        </authorList>
    </citation>
    <scope>NUCLEOTIDE SEQUENCE [LARGE SCALE GENOMIC DNA]</scope>
</reference>
<feature type="binding site" evidence="13">
    <location>
        <position position="91"/>
    </location>
    <ligand>
        <name>NADP(+)</name>
        <dbReference type="ChEBI" id="CHEBI:58349"/>
    </ligand>
</feature>
<feature type="binding site" evidence="13">
    <location>
        <begin position="12"/>
        <end position="15"/>
    </location>
    <ligand>
        <name>NADP(+)</name>
        <dbReference type="ChEBI" id="CHEBI:58349"/>
    </ligand>
</feature>
<feature type="binding site" evidence="13">
    <location>
        <position position="189"/>
    </location>
    <ligand>
        <name>NADP(+)</name>
        <dbReference type="ChEBI" id="CHEBI:58349"/>
    </ligand>
</feature>
<dbReference type="EMBL" id="OUNC01000078">
    <property type="protein sequence ID" value="SPP30726.1"/>
    <property type="molecule type" value="Genomic_DNA"/>
</dbReference>
<keyword evidence="9 14" id="KW-0443">Lipid metabolism</keyword>
<organism evidence="16 18">
    <name type="scientific">Brochothrix thermosphacta</name>
    <name type="common">Microbacterium thermosphactum</name>
    <dbReference type="NCBI Taxonomy" id="2756"/>
    <lineage>
        <taxon>Bacteria</taxon>
        <taxon>Bacillati</taxon>
        <taxon>Bacillota</taxon>
        <taxon>Bacilli</taxon>
        <taxon>Bacillales</taxon>
        <taxon>Listeriaceae</taxon>
        <taxon>Brochothrix</taxon>
    </lineage>
</organism>
<evidence type="ECO:0000256" key="1">
    <source>
        <dbReference type="ARBA" id="ARBA00002607"/>
    </source>
</evidence>
<accession>A0A1D2K7E9</accession>
<dbReference type="InterPro" id="IPR036291">
    <property type="entry name" value="NAD(P)-bd_dom_sf"/>
</dbReference>
<dbReference type="SMART" id="SM00822">
    <property type="entry name" value="PKS_KR"/>
    <property type="match status" value="1"/>
</dbReference>
<comment type="function">
    <text evidence="1 14">Catalyzes the NADPH-dependent reduction of beta-ketoacyl-ACP substrates to beta-hydroxyacyl-ACP products, the first reductive step in the elongation cycle of fatty acid biosynthesis.</text>
</comment>
<gene>
    <name evidence="16" type="primary">fabG</name>
    <name evidence="17" type="ORF">BTBSAS_80066</name>
    <name evidence="16" type="ORF">CNY62_11850</name>
</gene>
<evidence type="ECO:0000256" key="7">
    <source>
        <dbReference type="ARBA" id="ARBA00022857"/>
    </source>
</evidence>
<evidence type="ECO:0000256" key="4">
    <source>
        <dbReference type="ARBA" id="ARBA00011881"/>
    </source>
</evidence>
<evidence type="ECO:0000256" key="10">
    <source>
        <dbReference type="ARBA" id="ARBA00023160"/>
    </source>
</evidence>
<comment type="catalytic activity">
    <reaction evidence="11 14">
        <text>a (3R)-hydroxyacyl-[ACP] + NADP(+) = a 3-oxoacyl-[ACP] + NADPH + H(+)</text>
        <dbReference type="Rhea" id="RHEA:17397"/>
        <dbReference type="Rhea" id="RHEA-COMP:9916"/>
        <dbReference type="Rhea" id="RHEA-COMP:9945"/>
        <dbReference type="ChEBI" id="CHEBI:15378"/>
        <dbReference type="ChEBI" id="CHEBI:57783"/>
        <dbReference type="ChEBI" id="CHEBI:58349"/>
        <dbReference type="ChEBI" id="CHEBI:78776"/>
        <dbReference type="ChEBI" id="CHEBI:78827"/>
        <dbReference type="EC" id="1.1.1.100"/>
    </reaction>
</comment>
<comment type="subunit">
    <text evidence="4 14">Homotetramer.</text>
</comment>
<dbReference type="GO" id="GO:0051287">
    <property type="term" value="F:NAD binding"/>
    <property type="evidence" value="ECO:0007669"/>
    <property type="project" value="UniProtKB-UniRule"/>
</dbReference>
<comment type="similarity">
    <text evidence="3 14">Belongs to the short-chain dehydrogenases/reductases (SDR) family.</text>
</comment>
<evidence type="ECO:0000259" key="15">
    <source>
        <dbReference type="SMART" id="SM00822"/>
    </source>
</evidence>
<reference evidence="17" key="2">
    <citation type="submission" date="2018-04" db="EMBL/GenBank/DDBJ databases">
        <authorList>
            <person name="Go L.Y."/>
            <person name="Mitchell J.A."/>
        </authorList>
    </citation>
    <scope>NUCLEOTIDE SEQUENCE</scope>
    <source>
        <strain evidence="17">BSAS1 3</strain>
    </source>
</reference>
<dbReference type="EMBL" id="CP023483">
    <property type="protein sequence ID" value="ATF26995.1"/>
    <property type="molecule type" value="Genomic_DNA"/>
</dbReference>
<dbReference type="UniPathway" id="UPA00094"/>
<evidence type="ECO:0000256" key="14">
    <source>
        <dbReference type="RuleBase" id="RU366074"/>
    </source>
</evidence>
<keyword evidence="7 13" id="KW-0521">NADP</keyword>
<dbReference type="PROSITE" id="PS00061">
    <property type="entry name" value="ADH_SHORT"/>
    <property type="match status" value="1"/>
</dbReference>
<dbReference type="NCBIfam" id="TIGR01830">
    <property type="entry name" value="3oxo_ACP_reduc"/>
    <property type="match status" value="1"/>
</dbReference>
<dbReference type="InterPro" id="IPR002347">
    <property type="entry name" value="SDR_fam"/>
</dbReference>
<evidence type="ECO:0000256" key="12">
    <source>
        <dbReference type="PIRSR" id="PIRSR611284-1"/>
    </source>
</evidence>
<dbReference type="KEGG" id="bths:CNY62_11850"/>
<dbReference type="GeneID" id="66536232"/>
<dbReference type="Gene3D" id="3.40.50.720">
    <property type="entry name" value="NAD(P)-binding Rossmann-like Domain"/>
    <property type="match status" value="1"/>
</dbReference>
<dbReference type="FunFam" id="3.40.50.720:FF:000037">
    <property type="entry name" value="3-oxoacyl-[acyl-carrier-protein] reductase FabG"/>
    <property type="match status" value="1"/>
</dbReference>
<evidence type="ECO:0000256" key="2">
    <source>
        <dbReference type="ARBA" id="ARBA00005194"/>
    </source>
</evidence>
<dbReference type="Proteomes" id="UP000270190">
    <property type="component" value="Unassembled WGS sequence"/>
</dbReference>
<evidence type="ECO:0000256" key="13">
    <source>
        <dbReference type="PIRSR" id="PIRSR611284-2"/>
    </source>
</evidence>
<dbReference type="EC" id="1.1.1.100" evidence="14"/>
<comment type="pathway">
    <text evidence="2 14">Lipid metabolism; fatty acid biosynthesis.</text>
</comment>
<dbReference type="AlphaFoldDB" id="A0A1D2K7E9"/>
<dbReference type="GO" id="GO:0004316">
    <property type="term" value="F:3-oxoacyl-[acyl-carrier-protein] reductase (NADPH) activity"/>
    <property type="evidence" value="ECO:0007669"/>
    <property type="project" value="UniProtKB-UniRule"/>
</dbReference>
<dbReference type="Pfam" id="PF13561">
    <property type="entry name" value="adh_short_C2"/>
    <property type="match status" value="1"/>
</dbReference>
<dbReference type="InterPro" id="IPR011284">
    <property type="entry name" value="3oxo_ACP_reduc"/>
</dbReference>
<feature type="binding site" evidence="13">
    <location>
        <begin position="156"/>
        <end position="160"/>
    </location>
    <ligand>
        <name>NADP(+)</name>
        <dbReference type="ChEBI" id="CHEBI:58349"/>
    </ligand>
</feature>
<evidence type="ECO:0000256" key="8">
    <source>
        <dbReference type="ARBA" id="ARBA00023002"/>
    </source>
</evidence>
<dbReference type="PANTHER" id="PTHR42879:SF2">
    <property type="entry name" value="3-OXOACYL-[ACYL-CARRIER-PROTEIN] REDUCTASE FABG"/>
    <property type="match status" value="1"/>
</dbReference>
<evidence type="ECO:0000256" key="9">
    <source>
        <dbReference type="ARBA" id="ARBA00023098"/>
    </source>
</evidence>
<evidence type="ECO:0000256" key="5">
    <source>
        <dbReference type="ARBA" id="ARBA00022516"/>
    </source>
</evidence>
<evidence type="ECO:0000256" key="6">
    <source>
        <dbReference type="ARBA" id="ARBA00022832"/>
    </source>
</evidence>
<dbReference type="OrthoDB" id="9803333at2"/>
<dbReference type="NCBIfam" id="NF005559">
    <property type="entry name" value="PRK07231.1"/>
    <property type="match status" value="1"/>
</dbReference>
<keyword evidence="8 14" id="KW-0560">Oxidoreductase</keyword>
<evidence type="ECO:0000313" key="18">
    <source>
        <dbReference type="Proteomes" id="UP000243591"/>
    </source>
</evidence>
<proteinExistence type="inferred from homology"/>
<reference evidence="16 18" key="1">
    <citation type="submission" date="2017-09" db="EMBL/GenBank/DDBJ databases">
        <title>Complete Genome Sequences of Two Strains of the Meat Spoilage Bacterium Brochothrix thermosphacta Isolated from Ground Chicken.</title>
        <authorList>
            <person name="Paoli G.C."/>
            <person name="Wijey C."/>
            <person name="Chen C.-Y."/>
            <person name="Nguyen L."/>
            <person name="Yan X."/>
            <person name="Irwin P.L."/>
        </authorList>
    </citation>
    <scope>NUCLEOTIDE SEQUENCE [LARGE SCALE GENOMIC DNA]</scope>
    <source>
        <strain evidence="16 18">BI</strain>
    </source>
</reference>
<feature type="domain" description="Ketoreductase" evidence="15">
    <location>
        <begin position="6"/>
        <end position="187"/>
    </location>
</feature>
<dbReference type="InterPro" id="IPR020904">
    <property type="entry name" value="Sc_DH/Rdtase_CS"/>
</dbReference>
<evidence type="ECO:0000256" key="11">
    <source>
        <dbReference type="ARBA" id="ARBA00048508"/>
    </source>
</evidence>
<keyword evidence="5 14" id="KW-0444">Lipid biosynthesis</keyword>
<dbReference type="InterPro" id="IPR050259">
    <property type="entry name" value="SDR"/>
</dbReference>
<protein>
    <recommendedName>
        <fullName evidence="14">3-oxoacyl-[acyl-carrier-protein] reductase</fullName>
        <ecNumber evidence="14">1.1.1.100</ecNumber>
    </recommendedName>
</protein>
<dbReference type="InterPro" id="IPR057326">
    <property type="entry name" value="KR_dom"/>
</dbReference>
<dbReference type="NCBIfam" id="NF009466">
    <property type="entry name" value="PRK12826.1-2"/>
    <property type="match status" value="1"/>
</dbReference>
<sequence>MELTNKVAIVTGASRGIGQEIAYKLASLGAKIVVNYAGNVKAADETVAKIKADYNTEAIAVQANVADEDDVKRLFKETLDTFGGIDILINNAGITRDNLLMRMKAEEFDDVINANLRGTFLCLKAAARPMMKKRQGTIVNMTSVVGITGNAGQANYVASKAGVIGLTKTAARELAPRGIRVNAVAPGFIDTDMTDVLPEEVKSGMLSQIPLGAMGNTKNVADVVAFLVSDASAYMTGQTLSVDGGMSM</sequence>
<dbReference type="GO" id="GO:0006633">
    <property type="term" value="P:fatty acid biosynthetic process"/>
    <property type="evidence" value="ECO:0007669"/>
    <property type="project" value="UniProtKB-UniPathway"/>
</dbReference>
<keyword evidence="18" id="KW-1185">Reference proteome</keyword>
<evidence type="ECO:0000313" key="19">
    <source>
        <dbReference type="Proteomes" id="UP000270190"/>
    </source>
</evidence>
<dbReference type="PANTHER" id="PTHR42879">
    <property type="entry name" value="3-OXOACYL-(ACYL-CARRIER-PROTEIN) REDUCTASE"/>
    <property type="match status" value="1"/>
</dbReference>
<dbReference type="RefSeq" id="WP_069119988.1">
    <property type="nucleotide sequence ID" value="NZ_CBCPHX010000001.1"/>
</dbReference>
<evidence type="ECO:0000256" key="3">
    <source>
        <dbReference type="ARBA" id="ARBA00006484"/>
    </source>
</evidence>
<dbReference type="PRINTS" id="PR00080">
    <property type="entry name" value="SDRFAMILY"/>
</dbReference>
<evidence type="ECO:0000313" key="17">
    <source>
        <dbReference type="EMBL" id="SPP30726.1"/>
    </source>
</evidence>
<keyword evidence="6 14" id="KW-0276">Fatty acid metabolism</keyword>
<dbReference type="SUPFAM" id="SSF51735">
    <property type="entry name" value="NAD(P)-binding Rossmann-fold domains"/>
    <property type="match status" value="1"/>
</dbReference>
<name>A0A1D2K7E9_BROTH</name>